<gene>
    <name evidence="7" type="ORF">BDK51DRAFT_30228</name>
</gene>
<name>A0A4P9W1A8_9FUNG</name>
<dbReference type="InterPro" id="IPR016068">
    <property type="entry name" value="Translin_N"/>
</dbReference>
<dbReference type="CDD" id="cd14820">
    <property type="entry name" value="TRAX"/>
    <property type="match status" value="1"/>
</dbReference>
<dbReference type="Gene3D" id="1.20.58.190">
    <property type="entry name" value="Translin, domain 1"/>
    <property type="match status" value="1"/>
</dbReference>
<dbReference type="AlphaFoldDB" id="A0A4P9W1A8"/>
<dbReference type="Pfam" id="PF01997">
    <property type="entry name" value="Translin"/>
    <property type="match status" value="1"/>
</dbReference>
<dbReference type="InterPro" id="IPR016069">
    <property type="entry name" value="Translin_C"/>
</dbReference>
<dbReference type="OrthoDB" id="31005at2759"/>
<evidence type="ECO:0000256" key="1">
    <source>
        <dbReference type="ARBA" id="ARBA00004123"/>
    </source>
</evidence>
<dbReference type="GO" id="GO:0005737">
    <property type="term" value="C:cytoplasm"/>
    <property type="evidence" value="ECO:0007669"/>
    <property type="project" value="UniProtKB-SubCell"/>
</dbReference>
<dbReference type="PANTHER" id="PTHR10741">
    <property type="entry name" value="TRANSLIN AND TRANSLIN ASSOCIATED PROTEIN X"/>
    <property type="match status" value="1"/>
</dbReference>
<keyword evidence="5" id="KW-0539">Nucleus</keyword>
<dbReference type="SUPFAM" id="SSF74784">
    <property type="entry name" value="Translin"/>
    <property type="match status" value="1"/>
</dbReference>
<evidence type="ECO:0000256" key="2">
    <source>
        <dbReference type="ARBA" id="ARBA00004496"/>
    </source>
</evidence>
<dbReference type="Gene3D" id="1.20.58.200">
    <property type="entry name" value="Translin, domain 2"/>
    <property type="match status" value="1"/>
</dbReference>
<comment type="similarity">
    <text evidence="3">Belongs to the translin family.</text>
</comment>
<protein>
    <submittedName>
        <fullName evidence="7">Translin</fullName>
    </submittedName>
</protein>
<feature type="region of interest" description="Disordered" evidence="6">
    <location>
        <begin position="1"/>
        <end position="27"/>
    </location>
</feature>
<dbReference type="Proteomes" id="UP000269721">
    <property type="component" value="Unassembled WGS sequence"/>
</dbReference>
<proteinExistence type="inferred from homology"/>
<reference evidence="8" key="1">
    <citation type="journal article" date="2018" name="Nat. Microbiol.">
        <title>Leveraging single-cell genomics to expand the fungal tree of life.</title>
        <authorList>
            <person name="Ahrendt S.R."/>
            <person name="Quandt C.A."/>
            <person name="Ciobanu D."/>
            <person name="Clum A."/>
            <person name="Salamov A."/>
            <person name="Andreopoulos B."/>
            <person name="Cheng J.F."/>
            <person name="Woyke T."/>
            <person name="Pelin A."/>
            <person name="Henrissat B."/>
            <person name="Reynolds N.K."/>
            <person name="Benny G.L."/>
            <person name="Smith M.E."/>
            <person name="James T.Y."/>
            <person name="Grigoriev I.V."/>
        </authorList>
    </citation>
    <scope>NUCLEOTIDE SEQUENCE [LARGE SCALE GENOMIC DNA]</scope>
</reference>
<comment type="subcellular location">
    <subcellularLocation>
        <location evidence="2">Cytoplasm</location>
    </subcellularLocation>
    <subcellularLocation>
        <location evidence="1">Nucleus</location>
    </subcellularLocation>
</comment>
<evidence type="ECO:0000256" key="6">
    <source>
        <dbReference type="SAM" id="MobiDB-lite"/>
    </source>
</evidence>
<organism evidence="7 8">
    <name type="scientific">Blyttiomyces helicus</name>
    <dbReference type="NCBI Taxonomy" id="388810"/>
    <lineage>
        <taxon>Eukaryota</taxon>
        <taxon>Fungi</taxon>
        <taxon>Fungi incertae sedis</taxon>
        <taxon>Chytridiomycota</taxon>
        <taxon>Chytridiomycota incertae sedis</taxon>
        <taxon>Chytridiomycetes</taxon>
        <taxon>Chytridiomycetes incertae sedis</taxon>
        <taxon>Blyttiomyces</taxon>
    </lineage>
</organism>
<sequence length="192" mass="21733">MSSEPTRPSKRPKTTDSPPSPSPIGSLFAEISTHLDEANVRRERIVVCSREITYQSKKMIFTLHRVNATNKEAVVQEAQKKQREIRSLFERAAKDLVGNDYFRYRRSISPGFEEYIEASSFLVFVEKGVLASKREIEDTLVADDGTQILRITDEDYLLGLADLTGEVMRYCINLVSRGQWENALGISGVEDV</sequence>
<evidence type="ECO:0000313" key="8">
    <source>
        <dbReference type="Proteomes" id="UP000269721"/>
    </source>
</evidence>
<evidence type="ECO:0000313" key="7">
    <source>
        <dbReference type="EMBL" id="RKO84933.1"/>
    </source>
</evidence>
<dbReference type="InterPro" id="IPR002848">
    <property type="entry name" value="Translin_fam"/>
</dbReference>
<keyword evidence="8" id="KW-1185">Reference proteome</keyword>
<evidence type="ECO:0000256" key="4">
    <source>
        <dbReference type="ARBA" id="ARBA00022490"/>
    </source>
</evidence>
<evidence type="ECO:0000256" key="5">
    <source>
        <dbReference type="ARBA" id="ARBA00023242"/>
    </source>
</evidence>
<dbReference type="GO" id="GO:0043565">
    <property type="term" value="F:sequence-specific DNA binding"/>
    <property type="evidence" value="ECO:0007669"/>
    <property type="project" value="InterPro"/>
</dbReference>
<dbReference type="InterPro" id="IPR036081">
    <property type="entry name" value="Translin_sf"/>
</dbReference>
<accession>A0A4P9W1A8</accession>
<keyword evidence="4" id="KW-0963">Cytoplasm</keyword>
<dbReference type="EMBL" id="KZ999581">
    <property type="protein sequence ID" value="RKO84933.1"/>
    <property type="molecule type" value="Genomic_DNA"/>
</dbReference>
<dbReference type="GO" id="GO:0005634">
    <property type="term" value="C:nucleus"/>
    <property type="evidence" value="ECO:0007669"/>
    <property type="project" value="UniProtKB-SubCell"/>
</dbReference>
<evidence type="ECO:0000256" key="3">
    <source>
        <dbReference type="ARBA" id="ARBA00005902"/>
    </source>
</evidence>